<evidence type="ECO:0000313" key="3">
    <source>
        <dbReference type="Ensembl" id="ENSPMGP00000022926.1"/>
    </source>
</evidence>
<feature type="region of interest" description="Disordered" evidence="1">
    <location>
        <begin position="445"/>
        <end position="473"/>
    </location>
</feature>
<dbReference type="STRING" id="409849.ENSPMGP00000022926"/>
<protein>
    <recommendedName>
        <fullName evidence="2">DUF4585 domain-containing protein</fullName>
    </recommendedName>
</protein>
<feature type="compositionally biased region" description="Basic and acidic residues" evidence="1">
    <location>
        <begin position="940"/>
        <end position="955"/>
    </location>
</feature>
<reference evidence="3" key="2">
    <citation type="submission" date="2025-09" db="UniProtKB">
        <authorList>
            <consortium name="Ensembl"/>
        </authorList>
    </citation>
    <scope>IDENTIFICATION</scope>
</reference>
<proteinExistence type="predicted"/>
<reference evidence="3" key="1">
    <citation type="submission" date="2025-08" db="UniProtKB">
        <authorList>
            <consortium name="Ensembl"/>
        </authorList>
    </citation>
    <scope>IDENTIFICATION</scope>
</reference>
<dbReference type="PANTHER" id="PTHR33775">
    <property type="entry name" value="CARDIAC-ENRICHED FHL2-INTERACTING PROTEIN-RELATED"/>
    <property type="match status" value="1"/>
</dbReference>
<keyword evidence="4" id="KW-1185">Reference proteome</keyword>
<feature type="region of interest" description="Disordered" evidence="1">
    <location>
        <begin position="987"/>
        <end position="1026"/>
    </location>
</feature>
<dbReference type="PANTHER" id="PTHR33775:SF4">
    <property type="entry name" value="CHROMOSOME 4 OPEN READING FRAME 54"/>
    <property type="match status" value="1"/>
</dbReference>
<feature type="domain" description="DUF4585" evidence="2">
    <location>
        <begin position="1148"/>
        <end position="1217"/>
    </location>
</feature>
<evidence type="ECO:0000256" key="1">
    <source>
        <dbReference type="SAM" id="MobiDB-lite"/>
    </source>
</evidence>
<feature type="region of interest" description="Disordered" evidence="1">
    <location>
        <begin position="120"/>
        <end position="139"/>
    </location>
</feature>
<feature type="compositionally biased region" description="Basic and acidic residues" evidence="1">
    <location>
        <begin position="990"/>
        <end position="1002"/>
    </location>
</feature>
<feature type="region of interest" description="Disordered" evidence="1">
    <location>
        <begin position="487"/>
        <end position="507"/>
    </location>
</feature>
<dbReference type="Ensembl" id="ENSPMGT00000024423.1">
    <property type="protein sequence ID" value="ENSPMGP00000022926.1"/>
    <property type="gene ID" value="ENSPMGG00000018554.1"/>
</dbReference>
<feature type="region of interest" description="Disordered" evidence="1">
    <location>
        <begin position="582"/>
        <end position="654"/>
    </location>
</feature>
<dbReference type="Pfam" id="PF15232">
    <property type="entry name" value="DUF4585"/>
    <property type="match status" value="1"/>
</dbReference>
<feature type="region of interest" description="Disordered" evidence="1">
    <location>
        <begin position="933"/>
        <end position="963"/>
    </location>
</feature>
<feature type="compositionally biased region" description="Polar residues" evidence="1">
    <location>
        <begin position="583"/>
        <end position="598"/>
    </location>
</feature>
<feature type="compositionally biased region" description="Basic and acidic residues" evidence="1">
    <location>
        <begin position="643"/>
        <end position="653"/>
    </location>
</feature>
<dbReference type="InterPro" id="IPR027838">
    <property type="entry name" value="DUF4585"/>
</dbReference>
<accession>A0A3B4B2Y9</accession>
<feature type="compositionally biased region" description="Basic and acidic residues" evidence="1">
    <location>
        <begin position="616"/>
        <end position="632"/>
    </location>
</feature>
<dbReference type="Proteomes" id="UP000261520">
    <property type="component" value="Unplaced"/>
</dbReference>
<organism evidence="3 4">
    <name type="scientific">Periophthalmus magnuspinnatus</name>
    <dbReference type="NCBI Taxonomy" id="409849"/>
    <lineage>
        <taxon>Eukaryota</taxon>
        <taxon>Metazoa</taxon>
        <taxon>Chordata</taxon>
        <taxon>Craniata</taxon>
        <taxon>Vertebrata</taxon>
        <taxon>Euteleostomi</taxon>
        <taxon>Actinopterygii</taxon>
        <taxon>Neopterygii</taxon>
        <taxon>Teleostei</taxon>
        <taxon>Neoteleostei</taxon>
        <taxon>Acanthomorphata</taxon>
        <taxon>Gobiaria</taxon>
        <taxon>Gobiiformes</taxon>
        <taxon>Gobioidei</taxon>
        <taxon>Gobiidae</taxon>
        <taxon>Oxudercinae</taxon>
        <taxon>Periophthalmus</taxon>
    </lineage>
</organism>
<sequence length="1324" mass="146048">MEAAEETLTYRDDTGLHKKLLPEDKVYTDCPKDCPKDIKDKVEARSDESNYMDTKTDSAKTVKVSFTGEGNQLSVSKCDTSKQGANEKIISEESGDMISNKPVVNSDFIDAEFNELVEADGPDTSECSEPPQSESDDLHYTDMYLNRTTEDEDEESGTLLSHHYDPAEDESHYITTHEIQLTELDHDVDYDLGTGTRWEFEDDNLVYSFVDYATLETDNTNEGTLILEEKSATKVQANLGGRVVSTEQDESDLFESEKFASSDESFCKNQRDAGKIHLSIQTASRPVNEPLLDGGDRGRLSLVSSGARAGPLSDRAQYFIPAPGRQHLATKLRRKDINEYSSGASSSISELDDADKEVRNLTAKSFRSLACPYFDAINLSTSSESSISEYGLNKWAFVDWNYRNVSHSREHSLMAHKNTTLEMNQSAENKMLGQSVGQTKHPHGVVPNIDNEEPSVTANSGSKQKELGGPVQDKQREVTLNFHCNVEPGAREGTRRPKSVSARSREVHGTVLARSRCEMEYADDRDPHKKAIFASSLLKNVISKKMQFEKERKMERGEIHDTCLGLSPCFPGVFKVRDLGRSMQRQTSESGSGFTVNSAEELHGEGSRASSSEPVDEGKNKKDQEPHKERMDSPSPKVSHTHHTSDPVKDTEKNTNSMLTKLLFVPRCQLYTKDKDFAKDVPSQATNSTGKPPEIKICLRSVKENKGCTLNIANLLTPKISYSTVNTLRAAGEMKCPIVSASDKMPTFTVRDIRDTKCKFQTPIYQVRDVRKLVKSSYRFVSLDNSENKNPAAVSTAADTADVDKETVKQPLTAPMVIKCHSIKTNVKKNTAEAPREETGAARSFPKVQFHPAASEVNSEHVETPSTSDNKLVKQRLEKTSGEFTDWKSEPKIPKQAALEKLKAAVKSMEQLYVFDRNEWKRKNQALHSITGSHVQSLISKEEQREEGGTAHSERAQQAQTYKPHTKGYMNVMHVPFNSEALAQLQPNKEGSRSAPHPERINKSHMSKGPVNNAIPQCSAPKSSTLKSSKTAAPFSVKIDAPKCGQLDKAKVAVNPAVAQPVSDSENYLTIPGLTPESKALSGEPGTKEDSVNKHETYITTCSNQKTSPLITEYPSSTLYHHSTVVPQHVLCFSPSVPTVSPTPSVGDTQRKMLLDPTTGHYYLVDTPVQATKRLYDPDTGQFVDLPVSHSPVSPVTPVASVTPVPLSVSPLACAPTYMIYPGFIPSPTLTMQAVPPQSRCEEAAREKKHKDTNSPVLAERVYYSPSGGASQSEQLPGSVGHVTTRGRAADRMPLISISTPQGPRIIAPPSFDGTTMSFIVEHR</sequence>
<evidence type="ECO:0000313" key="4">
    <source>
        <dbReference type="Proteomes" id="UP000261520"/>
    </source>
</evidence>
<dbReference type="InterPro" id="IPR052303">
    <property type="entry name" value="CEFIP"/>
</dbReference>
<evidence type="ECO:0000259" key="2">
    <source>
        <dbReference type="Pfam" id="PF15232"/>
    </source>
</evidence>
<name>A0A3B4B2Y9_9GOBI</name>